<name>A0A0D2NHW1_HYPSF</name>
<feature type="signal peptide" evidence="1">
    <location>
        <begin position="1"/>
        <end position="22"/>
    </location>
</feature>
<protein>
    <submittedName>
        <fullName evidence="2">Uncharacterized protein</fullName>
    </submittedName>
</protein>
<accession>A0A0D2NHW1</accession>
<dbReference type="AlphaFoldDB" id="A0A0D2NHW1"/>
<evidence type="ECO:0000313" key="2">
    <source>
        <dbReference type="EMBL" id="KJA16186.1"/>
    </source>
</evidence>
<sequence length="70" mass="7866">MPPSNLPINVQLLSSLLQLCFSFEKLCFPRMVATLEPHKRFGFAFASNRSHVHFLGQAQSPYLADNVCSI</sequence>
<dbReference type="Proteomes" id="UP000054270">
    <property type="component" value="Unassembled WGS sequence"/>
</dbReference>
<evidence type="ECO:0000256" key="1">
    <source>
        <dbReference type="SAM" id="SignalP"/>
    </source>
</evidence>
<keyword evidence="1" id="KW-0732">Signal</keyword>
<dbReference type="EMBL" id="KN817626">
    <property type="protein sequence ID" value="KJA16186.1"/>
    <property type="molecule type" value="Genomic_DNA"/>
</dbReference>
<feature type="chain" id="PRO_5002248640" evidence="1">
    <location>
        <begin position="23"/>
        <end position="70"/>
    </location>
</feature>
<organism evidence="2 3">
    <name type="scientific">Hypholoma sublateritium (strain FD-334 SS-4)</name>
    <dbReference type="NCBI Taxonomy" id="945553"/>
    <lineage>
        <taxon>Eukaryota</taxon>
        <taxon>Fungi</taxon>
        <taxon>Dikarya</taxon>
        <taxon>Basidiomycota</taxon>
        <taxon>Agaricomycotina</taxon>
        <taxon>Agaricomycetes</taxon>
        <taxon>Agaricomycetidae</taxon>
        <taxon>Agaricales</taxon>
        <taxon>Agaricineae</taxon>
        <taxon>Strophariaceae</taxon>
        <taxon>Hypholoma</taxon>
    </lineage>
</organism>
<evidence type="ECO:0000313" key="3">
    <source>
        <dbReference type="Proteomes" id="UP000054270"/>
    </source>
</evidence>
<keyword evidence="3" id="KW-1185">Reference proteome</keyword>
<reference evidence="3" key="1">
    <citation type="submission" date="2014-04" db="EMBL/GenBank/DDBJ databases">
        <title>Evolutionary Origins and Diversification of the Mycorrhizal Mutualists.</title>
        <authorList>
            <consortium name="DOE Joint Genome Institute"/>
            <consortium name="Mycorrhizal Genomics Consortium"/>
            <person name="Kohler A."/>
            <person name="Kuo A."/>
            <person name="Nagy L.G."/>
            <person name="Floudas D."/>
            <person name="Copeland A."/>
            <person name="Barry K.W."/>
            <person name="Cichocki N."/>
            <person name="Veneault-Fourrey C."/>
            <person name="LaButti K."/>
            <person name="Lindquist E.A."/>
            <person name="Lipzen A."/>
            <person name="Lundell T."/>
            <person name="Morin E."/>
            <person name="Murat C."/>
            <person name="Riley R."/>
            <person name="Ohm R."/>
            <person name="Sun H."/>
            <person name="Tunlid A."/>
            <person name="Henrissat B."/>
            <person name="Grigoriev I.V."/>
            <person name="Hibbett D.S."/>
            <person name="Martin F."/>
        </authorList>
    </citation>
    <scope>NUCLEOTIDE SEQUENCE [LARGE SCALE GENOMIC DNA]</scope>
    <source>
        <strain evidence="3">FD-334 SS-4</strain>
    </source>
</reference>
<gene>
    <name evidence="2" type="ORF">HYPSUDRAFT_302221</name>
</gene>
<proteinExistence type="predicted"/>